<comment type="similarity">
    <text evidence="1">Belongs to the short-chain dehydrogenases/reductases (SDR) family.</text>
</comment>
<gene>
    <name evidence="4" type="ORF">OOZ53_06890</name>
</gene>
<dbReference type="Pfam" id="PF13561">
    <property type="entry name" value="adh_short_C2"/>
    <property type="match status" value="1"/>
</dbReference>
<accession>A0ABT4VLM9</accession>
<dbReference type="InterPro" id="IPR002347">
    <property type="entry name" value="SDR_fam"/>
</dbReference>
<evidence type="ECO:0000256" key="1">
    <source>
        <dbReference type="ARBA" id="ARBA00006484"/>
    </source>
</evidence>
<dbReference type="NCBIfam" id="NF006192">
    <property type="entry name" value="PRK08324.1-6"/>
    <property type="match status" value="1"/>
</dbReference>
<protein>
    <submittedName>
        <fullName evidence="4">Bifunctional aldolase/short-chain dehydrogenase</fullName>
    </submittedName>
</protein>
<dbReference type="EMBL" id="JAPJZH010000003">
    <property type="protein sequence ID" value="MDA4845070.1"/>
    <property type="molecule type" value="Genomic_DNA"/>
</dbReference>
<dbReference type="SMART" id="SM01007">
    <property type="entry name" value="Aldolase_II"/>
    <property type="match status" value="1"/>
</dbReference>
<evidence type="ECO:0000259" key="3">
    <source>
        <dbReference type="SMART" id="SM01007"/>
    </source>
</evidence>
<dbReference type="SUPFAM" id="SSF53639">
    <property type="entry name" value="AraD/HMP-PK domain-like"/>
    <property type="match status" value="1"/>
</dbReference>
<comment type="caution">
    <text evidence="4">The sequence shown here is derived from an EMBL/GenBank/DDBJ whole genome shotgun (WGS) entry which is preliminary data.</text>
</comment>
<keyword evidence="2" id="KW-0560">Oxidoreductase</keyword>
<evidence type="ECO:0000313" key="5">
    <source>
        <dbReference type="Proteomes" id="UP001148313"/>
    </source>
</evidence>
<dbReference type="InterPro" id="IPR036291">
    <property type="entry name" value="NAD(P)-bd_dom_sf"/>
</dbReference>
<sequence length="679" mass="73028">MMIENRYNRDEAMRWRRQAGDDPADQELAERVYTSQLIGQDPDLVMHGGGNTSVKVRRRDLYGEEQAVLHIKGSGWDLGAVEAEGMPGVWLDPLLKQRQLDGLSDVQMISAQRGALLDASSPNPSIETLLHAFLPHTYVDHTHATPFLVLANLPNAKEVCREIFGDRVGVVPYMMPGFGLNKLAAEIFDENPDVEGLLLLNHGHVAFGDTAQESYTRAVDQVNEAAAYFGLTEATERGGDEPATDLSVLPVLRGVIAAQRDDPDVPMPVFDVRGNAAAQAIWARSDVEALSGRGVCSPDHVLHIKGSPLVLSRQTCAAGRDAIEKAVHAFEADYAAYFERNAARSDASRTMVTPDPRHAWIEGIGIVGIGSDARSAAIAADLAEQNMAVRIAGEDAGGFHPISEERRFECEYWPVERAKLDRLSKPLLQGRVVMVTGGAGAIGLATARAFANLGANCILVDLDAERLESAVAELGQWHGTFACDITRDDAAQAAMDHAVATFGGLDILVSNAGSATGGAMLDLDDAAFRKAFELNFFAHKNFSTAAASLMLRQQRPGQILFNISKQAINPGKNMGAYGMPKAATMFLMRQLALELGGDGIRVNGINADRIRSGLLTDDFIKERSAARGVSEADYMGGNLLGREVEARHVGEAFVALALSERTTGHVLTVDGGNTAAELR</sequence>
<evidence type="ECO:0000313" key="4">
    <source>
        <dbReference type="EMBL" id="MDA4845070.1"/>
    </source>
</evidence>
<dbReference type="PANTHER" id="PTHR43669:SF3">
    <property type="entry name" value="ALCOHOL DEHYDROGENASE, PUTATIVE (AFU_ORTHOLOGUE AFUA_3G03445)-RELATED"/>
    <property type="match status" value="1"/>
</dbReference>
<dbReference type="InterPro" id="IPR001303">
    <property type="entry name" value="Aldolase_II/adducin_N"/>
</dbReference>
<organism evidence="4 5">
    <name type="scientific">Hoeflea poritis</name>
    <dbReference type="NCBI Taxonomy" id="2993659"/>
    <lineage>
        <taxon>Bacteria</taxon>
        <taxon>Pseudomonadati</taxon>
        <taxon>Pseudomonadota</taxon>
        <taxon>Alphaproteobacteria</taxon>
        <taxon>Hyphomicrobiales</taxon>
        <taxon>Rhizobiaceae</taxon>
        <taxon>Hoeflea</taxon>
    </lineage>
</organism>
<dbReference type="RefSeq" id="WP_271088626.1">
    <property type="nucleotide sequence ID" value="NZ_JAPJZH010000003.1"/>
</dbReference>
<dbReference type="PRINTS" id="PR00081">
    <property type="entry name" value="GDHRDH"/>
</dbReference>
<dbReference type="Gene3D" id="3.40.225.10">
    <property type="entry name" value="Class II aldolase/adducin N-terminal domain"/>
    <property type="match status" value="1"/>
</dbReference>
<dbReference type="SUPFAM" id="SSF51735">
    <property type="entry name" value="NAD(P)-binding Rossmann-fold domains"/>
    <property type="match status" value="1"/>
</dbReference>
<dbReference type="Gene3D" id="3.40.50.720">
    <property type="entry name" value="NAD(P)-binding Rossmann-like Domain"/>
    <property type="match status" value="1"/>
</dbReference>
<evidence type="ECO:0000256" key="2">
    <source>
        <dbReference type="ARBA" id="ARBA00023002"/>
    </source>
</evidence>
<dbReference type="PANTHER" id="PTHR43669">
    <property type="entry name" value="5-KETO-D-GLUCONATE 5-REDUCTASE"/>
    <property type="match status" value="1"/>
</dbReference>
<reference evidence="4" key="1">
    <citation type="submission" date="2022-11" db="EMBL/GenBank/DDBJ databases">
        <title>Hoeflea poritis sp. nov., isolated from scleractinian coral Porites lutea.</title>
        <authorList>
            <person name="Zhang G."/>
            <person name="Wei Q."/>
            <person name="Cai L."/>
        </authorList>
    </citation>
    <scope>NUCLEOTIDE SEQUENCE</scope>
    <source>
        <strain evidence="4">E7-10</strain>
    </source>
</reference>
<feature type="domain" description="Class II aldolase/adducin N-terminal" evidence="3">
    <location>
        <begin position="30"/>
        <end position="229"/>
    </location>
</feature>
<dbReference type="Proteomes" id="UP001148313">
    <property type="component" value="Unassembled WGS sequence"/>
</dbReference>
<dbReference type="InterPro" id="IPR036409">
    <property type="entry name" value="Aldolase_II/adducin_N_sf"/>
</dbReference>
<keyword evidence="5" id="KW-1185">Reference proteome</keyword>
<dbReference type="Pfam" id="PF00596">
    <property type="entry name" value="Aldolase_II"/>
    <property type="match status" value="1"/>
</dbReference>
<proteinExistence type="inferred from homology"/>
<name>A0ABT4VLM9_9HYPH</name>